<gene>
    <name evidence="2" type="ORF">ILYODFUR_027677</name>
</gene>
<keyword evidence="3" id="KW-1185">Reference proteome</keyword>
<dbReference type="EMBL" id="JAHRIQ010096363">
    <property type="protein sequence ID" value="MEQ2253013.1"/>
    <property type="molecule type" value="Genomic_DNA"/>
</dbReference>
<organism evidence="2 3">
    <name type="scientific">Ilyodon furcidens</name>
    <name type="common">goldbreast splitfin</name>
    <dbReference type="NCBI Taxonomy" id="33524"/>
    <lineage>
        <taxon>Eukaryota</taxon>
        <taxon>Metazoa</taxon>
        <taxon>Chordata</taxon>
        <taxon>Craniata</taxon>
        <taxon>Vertebrata</taxon>
        <taxon>Euteleostomi</taxon>
        <taxon>Actinopterygii</taxon>
        <taxon>Neopterygii</taxon>
        <taxon>Teleostei</taxon>
        <taxon>Neoteleostei</taxon>
        <taxon>Acanthomorphata</taxon>
        <taxon>Ovalentaria</taxon>
        <taxon>Atherinomorphae</taxon>
        <taxon>Cyprinodontiformes</taxon>
        <taxon>Goodeidae</taxon>
        <taxon>Ilyodon</taxon>
    </lineage>
</organism>
<sequence>MPAKELPDLPLQVTGPWRSLWVRLSYDPRKNAESKKYQLLDFRIRVSSKHGYTLPNIPVKAKRSTLSYSLPTMFNKTVPPAASLMDIPTPEGPGTSRDPAPISHQLKESAYIFREGMLPPHRQMFYQLCDLDVDRYQTAKVSPLFVAVVEESSEGLAICDLGWVKKVFLLLQYQRGDKSEHQ</sequence>
<evidence type="ECO:0000313" key="3">
    <source>
        <dbReference type="Proteomes" id="UP001482620"/>
    </source>
</evidence>
<proteinExistence type="predicted"/>
<comment type="caution">
    <text evidence="2">The sequence shown here is derived from an EMBL/GenBank/DDBJ whole genome shotgun (WGS) entry which is preliminary data.</text>
</comment>
<dbReference type="PANTHER" id="PTHR13230:SF5">
    <property type="entry name" value="GENERAL TRANSCRIPTION FACTOR 3C POLYPEPTIDE 5"/>
    <property type="match status" value="1"/>
</dbReference>
<accession>A0ABV0V8P6</accession>
<feature type="domain" description="Transcription factor IIIC subunit 5 HTH" evidence="1">
    <location>
        <begin position="14"/>
        <end position="43"/>
    </location>
</feature>
<protein>
    <recommendedName>
        <fullName evidence="1">Transcription factor IIIC subunit 5 HTH domain-containing protein</fullName>
    </recommendedName>
</protein>
<dbReference type="PANTHER" id="PTHR13230">
    <property type="entry name" value="GENERAL TRANSCRIPTION FACTOR IIIC, POLYPEPTIDE 5"/>
    <property type="match status" value="1"/>
</dbReference>
<dbReference type="Pfam" id="PF09734">
    <property type="entry name" value="Tau95"/>
    <property type="match status" value="1"/>
</dbReference>
<reference evidence="2 3" key="1">
    <citation type="submission" date="2021-06" db="EMBL/GenBank/DDBJ databases">
        <authorList>
            <person name="Palmer J.M."/>
        </authorList>
    </citation>
    <scope>NUCLEOTIDE SEQUENCE [LARGE SCALE GENOMIC DNA]</scope>
    <source>
        <strain evidence="3">if_2019</strain>
        <tissue evidence="2">Muscle</tissue>
    </source>
</reference>
<dbReference type="Proteomes" id="UP001482620">
    <property type="component" value="Unassembled WGS sequence"/>
</dbReference>
<evidence type="ECO:0000259" key="1">
    <source>
        <dbReference type="Pfam" id="PF09734"/>
    </source>
</evidence>
<evidence type="ECO:0000313" key="2">
    <source>
        <dbReference type="EMBL" id="MEQ2253013.1"/>
    </source>
</evidence>
<name>A0ABV0V8P6_9TELE</name>
<dbReference type="InterPro" id="IPR019136">
    <property type="entry name" value="TF_IIIC_su-5_HTH"/>
</dbReference>
<dbReference type="InterPro" id="IPR040454">
    <property type="entry name" value="TF_IIIC_Tfc1/Sfc1"/>
</dbReference>